<dbReference type="Pfam" id="PF00850">
    <property type="entry name" value="Hist_deacetyl"/>
    <property type="match status" value="2"/>
</dbReference>
<accession>A0A1W4WTY2</accession>
<dbReference type="InterPro" id="IPR023801">
    <property type="entry name" value="His_deacetylse_dom"/>
</dbReference>
<dbReference type="GO" id="GO:0040029">
    <property type="term" value="P:epigenetic regulation of gene expression"/>
    <property type="evidence" value="ECO:0007669"/>
    <property type="project" value="TreeGrafter"/>
</dbReference>
<dbReference type="PRINTS" id="PR01270">
    <property type="entry name" value="HDASUPER"/>
</dbReference>
<dbReference type="RefSeq" id="XP_018323608.1">
    <property type="nucleotide sequence ID" value="XM_018468106.2"/>
</dbReference>
<evidence type="ECO:0000313" key="5">
    <source>
        <dbReference type="RefSeq" id="XP_018323608.1"/>
    </source>
</evidence>
<dbReference type="Gene3D" id="3.40.800.20">
    <property type="entry name" value="Histone deacetylase domain"/>
    <property type="match status" value="2"/>
</dbReference>
<gene>
    <name evidence="5" type="primary">LOC108735890</name>
</gene>
<feature type="compositionally biased region" description="Basic and acidic residues" evidence="2">
    <location>
        <begin position="29"/>
        <end position="39"/>
    </location>
</feature>
<dbReference type="CTD" id="10013"/>
<dbReference type="GO" id="GO:0000118">
    <property type="term" value="C:histone deacetylase complex"/>
    <property type="evidence" value="ECO:0007669"/>
    <property type="project" value="TreeGrafter"/>
</dbReference>
<dbReference type="AlphaFoldDB" id="A0A1W4WTY2"/>
<organism evidence="4 5">
    <name type="scientific">Agrilus planipennis</name>
    <name type="common">Emerald ash borer</name>
    <name type="synonym">Agrilus marcopoli</name>
    <dbReference type="NCBI Taxonomy" id="224129"/>
    <lineage>
        <taxon>Eukaryota</taxon>
        <taxon>Metazoa</taxon>
        <taxon>Ecdysozoa</taxon>
        <taxon>Arthropoda</taxon>
        <taxon>Hexapoda</taxon>
        <taxon>Insecta</taxon>
        <taxon>Pterygota</taxon>
        <taxon>Neoptera</taxon>
        <taxon>Endopterygota</taxon>
        <taxon>Coleoptera</taxon>
        <taxon>Polyphaga</taxon>
        <taxon>Elateriformia</taxon>
        <taxon>Buprestoidea</taxon>
        <taxon>Buprestidae</taxon>
        <taxon>Agrilinae</taxon>
        <taxon>Agrilus</taxon>
    </lineage>
</organism>
<dbReference type="KEGG" id="apln:108735890"/>
<dbReference type="GeneID" id="108735890"/>
<evidence type="ECO:0000259" key="3">
    <source>
        <dbReference type="Pfam" id="PF00850"/>
    </source>
</evidence>
<evidence type="ECO:0000313" key="4">
    <source>
        <dbReference type="Proteomes" id="UP000192223"/>
    </source>
</evidence>
<dbReference type="InterPro" id="IPR000286">
    <property type="entry name" value="HDACs"/>
</dbReference>
<feature type="domain" description="Histone deacetylase" evidence="3">
    <location>
        <begin position="96"/>
        <end position="391"/>
    </location>
</feature>
<dbReference type="Proteomes" id="UP000192223">
    <property type="component" value="Unplaced"/>
</dbReference>
<sequence>MKKAQINSNEDQTKKSNKKAATTSVKPRAARESLKEFKERMKKNAQKSDDKIELFGMEDFYAKSTNSISSIKKGTGICFDDFMSLHKCIWDPEYSEGPQRYFAVINRLKELDLIERCERLKPKQIKRENIARVHHKDLYLRLKEICDIRNSLELEKKASEYDSVYFNEHTFEAALYAAGCCLVIAENVCKGAIKNGFAVVRPPGHHAMYNEFSGYCYFNNVAITAQHLLDQNLAQRILIIDFDVHHGQGTQQTFYNDNRVLYFSIHRYENGTFWPNLRESNFDFVGDGNGRGYNINVPLNETGLGDDDYLAIVLQILLPVAYEYQPDFILVSAGYDSSLGCLEGMMLTTPAFYAHLIFLLSGLAEGKIVVCLEGGYFLPSLAEGAAMTLRSLLGDPPPTLAPTKKPKDSTIDVINNIKFVLKSYWNCFRPFEVVSTAGEGAEVHKVCVEHLDAPPVPPYPTRACYPVAEEGYNVKYTEAVEKLKEEYGCKYNQGVCYCYDDEMLLHKTKREDGYEEPIRLRTLYERFKEFGLDSRCKRIDVKLADLEVLQKTHGNEYAKNIVEGAFKEVNMSKRDIYTCDDSTKSILKSAGGLLSVIDEVMAAESSSGCGAAFIRPPGHHADHGKAMGFCFINNVAVAANYVLDKYKLQRVLIVDFDIHHGNGTQSLFYDNPKVLYLSVHKYDNGNYFPQSEDANFDRVGRYAGEGFNVNIPLNKEKHGNSEYLAIFHRIILPIAYSFSPELVLVSAGFDAGIHDPLGHYKVTPEAFGHFIQLLHPLARGRTVLALEGGYNPTTLAFSMVMCVKALLGDPLPPLDKTDLINGSAQASIEDVIRVQKEYWPVLGVDKKLPNYVEYLKVFDGVETLEIRRPDPRLLNCGVEELKKRLRREQDRGDMDSVVEKLEKVTL</sequence>
<reference evidence="5" key="1">
    <citation type="submission" date="2025-08" db="UniProtKB">
        <authorList>
            <consortium name="RefSeq"/>
        </authorList>
    </citation>
    <scope>IDENTIFICATION</scope>
    <source>
        <tissue evidence="5">Entire body</tissue>
    </source>
</reference>
<comment type="catalytic activity">
    <reaction evidence="1">
        <text>N(6)-acetyl-L-lysyl-[histone] + H2O = L-lysyl-[histone] + acetate</text>
        <dbReference type="Rhea" id="RHEA:58196"/>
        <dbReference type="Rhea" id="RHEA-COMP:9845"/>
        <dbReference type="Rhea" id="RHEA-COMP:11338"/>
        <dbReference type="ChEBI" id="CHEBI:15377"/>
        <dbReference type="ChEBI" id="CHEBI:29969"/>
        <dbReference type="ChEBI" id="CHEBI:30089"/>
        <dbReference type="ChEBI" id="CHEBI:61930"/>
        <dbReference type="EC" id="3.5.1.98"/>
    </reaction>
</comment>
<dbReference type="InterPro" id="IPR023696">
    <property type="entry name" value="Ureohydrolase_dom_sf"/>
</dbReference>
<proteinExistence type="predicted"/>
<feature type="region of interest" description="Disordered" evidence="2">
    <location>
        <begin position="1"/>
        <end position="44"/>
    </location>
</feature>
<dbReference type="OrthoDB" id="424012at2759"/>
<keyword evidence="4" id="KW-1185">Reference proteome</keyword>
<dbReference type="PANTHER" id="PTHR10625">
    <property type="entry name" value="HISTONE DEACETYLASE HDAC1-RELATED"/>
    <property type="match status" value="1"/>
</dbReference>
<dbReference type="SUPFAM" id="SSF52768">
    <property type="entry name" value="Arginase/deacetylase"/>
    <property type="match status" value="2"/>
</dbReference>
<feature type="domain" description="Histone deacetylase" evidence="3">
    <location>
        <begin position="515"/>
        <end position="806"/>
    </location>
</feature>
<evidence type="ECO:0000256" key="2">
    <source>
        <dbReference type="SAM" id="MobiDB-lite"/>
    </source>
</evidence>
<feature type="compositionally biased region" description="Polar residues" evidence="2">
    <location>
        <begin position="1"/>
        <end position="10"/>
    </location>
</feature>
<name>A0A1W4WTY2_AGRPL</name>
<evidence type="ECO:0000256" key="1">
    <source>
        <dbReference type="ARBA" id="ARBA00048287"/>
    </source>
</evidence>
<dbReference type="InterPro" id="IPR037138">
    <property type="entry name" value="His_deacetylse_dom_sf"/>
</dbReference>
<dbReference type="PANTHER" id="PTHR10625:SF38">
    <property type="entry name" value="HISTONE DEACETYLASE 6, ISOFORM G"/>
    <property type="match status" value="1"/>
</dbReference>
<protein>
    <submittedName>
        <fullName evidence="5">Histone deacetylase 6 isoform X1</fullName>
    </submittedName>
</protein>
<dbReference type="GO" id="GO:0141221">
    <property type="term" value="F:histone deacetylase activity, hydrolytic mechanism"/>
    <property type="evidence" value="ECO:0007669"/>
    <property type="project" value="UniProtKB-EC"/>
</dbReference>